<dbReference type="InterPro" id="IPR025684">
    <property type="entry name" value="SprA_N_dom"/>
</dbReference>
<feature type="domain" description="Gliding motility protein SprA N-terminal" evidence="2">
    <location>
        <begin position="1025"/>
        <end position="1536"/>
    </location>
</feature>
<accession>A0A401UFI6</accession>
<comment type="caution">
    <text evidence="3">The sequence shown here is derived from an EMBL/GenBank/DDBJ whole genome shotgun (WGS) entry which is preliminary data.</text>
</comment>
<gene>
    <name evidence="3" type="ORF">SanaruYs_38590</name>
</gene>
<feature type="domain" description="Gliding motility protein SprA N-terminal" evidence="2">
    <location>
        <begin position="23"/>
        <end position="288"/>
    </location>
</feature>
<feature type="region of interest" description="Disordered" evidence="1">
    <location>
        <begin position="1840"/>
        <end position="1865"/>
    </location>
</feature>
<dbReference type="OrthoDB" id="9806090at2"/>
<keyword evidence="4" id="KW-1185">Reference proteome</keyword>
<evidence type="ECO:0000313" key="4">
    <source>
        <dbReference type="Proteomes" id="UP000288227"/>
    </source>
</evidence>
<evidence type="ECO:0000256" key="1">
    <source>
        <dbReference type="SAM" id="MobiDB-lite"/>
    </source>
</evidence>
<reference evidence="3 4" key="1">
    <citation type="submission" date="2018-11" db="EMBL/GenBank/DDBJ databases">
        <title>Chryseotalea sanarue gen. nov., sp., nov., a member of the family Cytophagaceae, isolated from a brackish lake in Hamamatsu Japan.</title>
        <authorList>
            <person name="Maejima Y."/>
            <person name="Iino T."/>
            <person name="Muraguchi Y."/>
            <person name="Fukuda K."/>
            <person name="Ohkuma M."/>
            <person name="Moriuchi R."/>
            <person name="Dohra H."/>
            <person name="Kimbara K."/>
            <person name="Shintani M."/>
        </authorList>
    </citation>
    <scope>NUCLEOTIDE SEQUENCE [LARGE SCALE GENOMIC DNA]</scope>
    <source>
        <strain evidence="3 4">Ys</strain>
    </source>
</reference>
<organism evidence="3 4">
    <name type="scientific">Chryseotalea sanaruensis</name>
    <dbReference type="NCBI Taxonomy" id="2482724"/>
    <lineage>
        <taxon>Bacteria</taxon>
        <taxon>Pseudomonadati</taxon>
        <taxon>Bacteroidota</taxon>
        <taxon>Cytophagia</taxon>
        <taxon>Cytophagales</taxon>
        <taxon>Chryseotaleaceae</taxon>
        <taxon>Chryseotalea</taxon>
    </lineage>
</organism>
<protein>
    <submittedName>
        <fullName evidence="3">Cell surface protein SprA</fullName>
    </submittedName>
</protein>
<sequence length="2327" mass="263130">MTLDVEIDTGMNYTIYEKIGSFNYRPLTTMSFQEFKRYQDQQQLKNYWKSQSKAASGESEVAGKGFVPKLYVSPILDRLFGSSYVSLVPTGFVVLDFGGEFQKNSNPNLNIRQQRNGGFIFDQQINMNVTGKVGEKLAVTANFDNNNSFDFQNNFKVEYTGYKEDILKKLELGNVSLPLNNTLIQGAQNLFGIKTQMQFGKLTATSVASTQRGKVSSIDIPGGSNGQGRPFEIIASGYDENRHFFLGHFFRENYTRWLASPPNVISGVNITRIEIYVLNRNNDTQTQRNVIGLTDLGEGRRVYNSAVGGRDASSPAANTANNLFSQVLGIPSRNSDDITTALDGLFEGDNNNGSDYEKMNSARKLAPTEFTFHPQLGYVTLTRRLQNDEALAVAYEYSYNGITYKVGELSEDYSNLDDSESIFLKLLRPRGGTTRVTPTWDLMMRNIYSLNVNQLTREGFELRIIYRDDRTGIDNPQLQEGSRVRNRQLIEILGLDRLNPSNDRQRDGNFDFVENLTIVSKEGLIIFPFLEPFGQGLRQAFVGENNEDFLISKYAFDTLYRTTKADAELITTKNKFFLVGRYNAGSAQDIMIPGFGVSQGSVRVYAGGIPLQEGTDYQVDYTFGRVTILNAAILNSGKNISVQYEQNDPFSFQTRTLIGTRLDYRLSEDVNLGGTLLYYNERQQLTRNQIGTEPARNLQYGVDLSVRKNSRMLTKIIDALPIIQTKEQSSFSFTGEFAQLLPGTSNKTDGEGASYIDDFENSATPYTLMSPLGWRLAATPKSNEFEFDPSRGQKNDISAGFKRAKLAWYQIDNQFYRNVGRFKPENITDRDLQNHYIRAVAPNEIFAGFQAQQGNFYEQIFDLAYYPEERGPYNYNTDLTNDGLLKNPKENWGGITTAFRTEVDFDKANIEYIELWMLDPFINTENGKIIDGRLNKSNATGGKLILQLGKISEDVQRDGKQAFEQGLPKEGIEGGDVTQSPWGYVASKEFVVNAFDDAPSSRVNQDVGWDGASNAVEQSFFNSSFISQLPATLNPEVREVILQDPSADDFRYFLDGGFDDVDAKLFERYKNFNGLDGNSPVISGNDEVTRSSTVLPDNEDLNADNTLNEEEEYYQYTIDLKPGQLEIGQGYVVDKITRPASGTGNKDELVTWYLFRIPIRQPESKFGEISGFKSMRYARLVLTDFAEPVVLRMAKFRMVGSRWRRYQASLLEGGLVETPEPAVEDFTVSTVNIEENSAGDDQKSPYVVPPGVIRDRDITSAINRQLNEQSIQMCMDELKDADSRAIYKNVEMDFFNYGRVKMYIHANSNAADGELYAFLRLGNDPDQNYYEIAIPLRISNPLDSSPEEVWPEENEIDLALDELYALKVERDRNNFSLSQSYPLNGPKQVGKHLIRIFGRPDLAGVRSILIGVRNPIGVDQRSYQICLWANELRLTDFNRQAGYAVNTALTAKLADFATVSGTLRYNTFGFGSINSKINERAREERTAYDLTATVNADKLLPGNHGIKIPMLVSYQNTTIKPQFDPANPDLKIDAALASFETESEREDYLNTIRDVEERRGINFTNVRKTKVRKDAKSHIYDIENFSFSYAYSEASRKSFTLKESTQRMYKGSIAYTFSPKATGIEPFKKTKMFSSPYLKLIKDFNFSLLPSSINLRADLDRSFSKIIYRNDGFDSSPNFLKYFNFNRSYNMRWNLSKGLSLDYTARATAIVDEFDTDPLGGYSTVLDREVTAKEYRDSVVTNLKKLGRMKNFDQSVTVNYVLPLDKLPITDWLGAEYRYNVNYNWRAGLLNRPDELVGPNELDEPDSLDFKHTIQNSRDQQLTGKIDFVKLYNKVAFLKKLNTPPPPKPKNPQAKAKPDPADTLPKPPQLLTGIARLLMSVRSINGTYSQNEGTILPGFANTPKFFGMDDVFTSPGWGFVLGDQDPNIRKEAGAKGWLTNATSLSLPFTQTKNVNLSGRAMIEPATDFKIQLDARRENSETYTEIYRYEDASNGYESLSPTRRGSYRISTVMLNTSFIKSNGETESEVFQQFEENLIQVRNKFIGITGNEGYDTTSQDVLIPAFIGAYTGKDVSKLGLSPFPQTPLPNWRIDYTGLSKIKFFSNIFQSITLSHAYQSTYAVTEYINSQRYNEAGFNGLERPISDYNNGFYGSQSNEQGDLIPVYVISGVTMSETFQPLIGINMRTKSRVSARLEYKTKRDLALNITNAQITEAIAKDVAVELGYTKNNLKLPFRSQGRTIVLKNDVTFRMNLTVSDTRTLQRKIDEENLFTSGNVNFQLRPNISYSVNQKLQIQMYFERNITDPKVSNNFRRATSKFGTQIRFNLAQ</sequence>
<dbReference type="NCBIfam" id="TIGR04189">
    <property type="entry name" value="surface_SprA"/>
    <property type="match status" value="1"/>
</dbReference>
<proteinExistence type="predicted"/>
<name>A0A401UFI6_9BACT</name>
<dbReference type="Proteomes" id="UP000288227">
    <property type="component" value="Unassembled WGS sequence"/>
</dbReference>
<dbReference type="EMBL" id="BHXQ01000008">
    <property type="protein sequence ID" value="GCC53614.1"/>
    <property type="molecule type" value="Genomic_DNA"/>
</dbReference>
<dbReference type="InterPro" id="IPR026377">
    <property type="entry name" value="Cell_surface_SprA"/>
</dbReference>
<evidence type="ECO:0000259" key="2">
    <source>
        <dbReference type="Pfam" id="PF14349"/>
    </source>
</evidence>
<evidence type="ECO:0000313" key="3">
    <source>
        <dbReference type="EMBL" id="GCC53614.1"/>
    </source>
</evidence>
<dbReference type="Pfam" id="PF14349">
    <property type="entry name" value="SprA_N"/>
    <property type="match status" value="2"/>
</dbReference>